<dbReference type="EMBL" id="CP000301">
    <property type="protein sequence ID" value="ABD87671.1"/>
    <property type="molecule type" value="Genomic_DNA"/>
</dbReference>
<protein>
    <submittedName>
        <fullName evidence="2">Uncharacterized protein</fullName>
    </submittedName>
</protein>
<feature type="compositionally biased region" description="Low complexity" evidence="1">
    <location>
        <begin position="36"/>
        <end position="56"/>
    </location>
</feature>
<dbReference type="STRING" id="316056.RPC_2117"/>
<reference evidence="2" key="1">
    <citation type="submission" date="2006-03" db="EMBL/GenBank/DDBJ databases">
        <title>Complete sequence of Rhodopseudomonas palustris BisB18.</title>
        <authorList>
            <consortium name="US DOE Joint Genome Institute"/>
            <person name="Copeland A."/>
            <person name="Lucas S."/>
            <person name="Lapidus A."/>
            <person name="Barry K."/>
            <person name="Detter J.C."/>
            <person name="Glavina del Rio T."/>
            <person name="Hammon N."/>
            <person name="Israni S."/>
            <person name="Dalin E."/>
            <person name="Tice H."/>
            <person name="Pitluck S."/>
            <person name="Chain P."/>
            <person name="Malfatti S."/>
            <person name="Shin M."/>
            <person name="Vergez L."/>
            <person name="Schmutz J."/>
            <person name="Larimer F."/>
            <person name="Land M."/>
            <person name="Hauser L."/>
            <person name="Pelletier D.A."/>
            <person name="Kyrpides N."/>
            <person name="Anderson I."/>
            <person name="Oda Y."/>
            <person name="Harwood C.S."/>
            <person name="Richardson P."/>
        </authorList>
    </citation>
    <scope>NUCLEOTIDE SEQUENCE [LARGE SCALE GENOMIC DNA]</scope>
    <source>
        <strain evidence="2">BisB18</strain>
    </source>
</reference>
<gene>
    <name evidence="2" type="ordered locus">RPC_2117</name>
</gene>
<dbReference type="HOGENOM" id="CLU_2411254_0_0_5"/>
<dbReference type="KEGG" id="rpc:RPC_2117"/>
<evidence type="ECO:0000313" key="2">
    <source>
        <dbReference type="EMBL" id="ABD87671.1"/>
    </source>
</evidence>
<feature type="region of interest" description="Disordered" evidence="1">
    <location>
        <begin position="1"/>
        <end position="56"/>
    </location>
</feature>
<evidence type="ECO:0000256" key="1">
    <source>
        <dbReference type="SAM" id="MobiDB-lite"/>
    </source>
</evidence>
<accession>Q216L5</accession>
<sequence length="92" mass="10839">MESPRRRRGFPPRIINKQSMRRRRPRPAQRRHLRRSSLSQRKQRATAAQRGRGALRAATRTIPAWPRRAMLNALSNNILHICPIQRRDNAVD</sequence>
<feature type="compositionally biased region" description="Basic residues" evidence="1">
    <location>
        <begin position="19"/>
        <end position="35"/>
    </location>
</feature>
<proteinExistence type="predicted"/>
<name>Q216L5_RHOPB</name>
<organism evidence="2">
    <name type="scientific">Rhodopseudomonas palustris (strain BisB18)</name>
    <dbReference type="NCBI Taxonomy" id="316056"/>
    <lineage>
        <taxon>Bacteria</taxon>
        <taxon>Pseudomonadati</taxon>
        <taxon>Pseudomonadota</taxon>
        <taxon>Alphaproteobacteria</taxon>
        <taxon>Hyphomicrobiales</taxon>
        <taxon>Nitrobacteraceae</taxon>
        <taxon>Rhodopseudomonas</taxon>
    </lineage>
</organism>
<feature type="compositionally biased region" description="Basic residues" evidence="1">
    <location>
        <begin position="1"/>
        <end position="10"/>
    </location>
</feature>
<dbReference type="AlphaFoldDB" id="Q216L5"/>